<organism evidence="1 2">
    <name type="scientific">Neisseria cinerea ATCC 14685</name>
    <dbReference type="NCBI Taxonomy" id="546262"/>
    <lineage>
        <taxon>Bacteria</taxon>
        <taxon>Pseudomonadati</taxon>
        <taxon>Pseudomonadota</taxon>
        <taxon>Betaproteobacteria</taxon>
        <taxon>Neisseriales</taxon>
        <taxon>Neisseriaceae</taxon>
        <taxon>Neisseria</taxon>
    </lineage>
</organism>
<reference evidence="1 2" key="1">
    <citation type="submission" date="2009-10" db="EMBL/GenBank/DDBJ databases">
        <authorList>
            <person name="Weinstock G."/>
            <person name="Sodergren E."/>
            <person name="Clifton S."/>
            <person name="Fulton L."/>
            <person name="Fulton B."/>
            <person name="Courtney L."/>
            <person name="Fronick C."/>
            <person name="Harrison M."/>
            <person name="Strong C."/>
            <person name="Farmer C."/>
            <person name="Delahaunty K."/>
            <person name="Markovic C."/>
            <person name="Hall O."/>
            <person name="Minx P."/>
            <person name="Tomlinson C."/>
            <person name="Mitreva M."/>
            <person name="Nelson J."/>
            <person name="Hou S."/>
            <person name="Wollam A."/>
            <person name="Pepin K.H."/>
            <person name="Johnson M."/>
            <person name="Bhonagiri V."/>
            <person name="Nash W.E."/>
            <person name="Warren W."/>
            <person name="Chinwalla A."/>
            <person name="Mardis E.R."/>
            <person name="Wilson R.K."/>
        </authorList>
    </citation>
    <scope>NUCLEOTIDE SEQUENCE [LARGE SCALE GENOMIC DNA]</scope>
    <source>
        <strain evidence="1 2">ATCC 14685</strain>
    </source>
</reference>
<name>D0W4R4_NEICI</name>
<dbReference type="AlphaFoldDB" id="D0W4R4"/>
<sequence>MVKGFKRFCHRFSLHLKTKMPSENRDGWDCANTATPPPSCTIHTRRILPHCLIFTLTGHLSASDGISGSFLPAYPP</sequence>
<gene>
    <name evidence="1" type="ORF">NEICINOT_04663</name>
</gene>
<evidence type="ECO:0000313" key="2">
    <source>
        <dbReference type="Proteomes" id="UP000003294"/>
    </source>
</evidence>
<proteinExistence type="predicted"/>
<accession>D0W4R4</accession>
<comment type="caution">
    <text evidence="1">The sequence shown here is derived from an EMBL/GenBank/DDBJ whole genome shotgun (WGS) entry which is preliminary data.</text>
</comment>
<protein>
    <submittedName>
        <fullName evidence="1">Uncharacterized protein</fullName>
    </submittedName>
</protein>
<dbReference type="EMBL" id="ACDY02000010">
    <property type="protein sequence ID" value="EEZ71210.1"/>
    <property type="molecule type" value="Genomic_DNA"/>
</dbReference>
<evidence type="ECO:0000313" key="1">
    <source>
        <dbReference type="EMBL" id="EEZ71210.1"/>
    </source>
</evidence>
<dbReference type="Proteomes" id="UP000003294">
    <property type="component" value="Unassembled WGS sequence"/>
</dbReference>